<gene>
    <name evidence="1" type="ORF">DPMN_017599</name>
</gene>
<reference evidence="1" key="2">
    <citation type="submission" date="2020-11" db="EMBL/GenBank/DDBJ databases">
        <authorList>
            <person name="McCartney M.A."/>
            <person name="Auch B."/>
            <person name="Kono T."/>
            <person name="Mallez S."/>
            <person name="Becker A."/>
            <person name="Gohl D.M."/>
            <person name="Silverstein K.A.T."/>
            <person name="Koren S."/>
            <person name="Bechman K.B."/>
            <person name="Herman A."/>
            <person name="Abrahante J.E."/>
            <person name="Garbe J."/>
        </authorList>
    </citation>
    <scope>NUCLEOTIDE SEQUENCE</scope>
    <source>
        <strain evidence="1">Duluth1</strain>
        <tissue evidence="1">Whole animal</tissue>
    </source>
</reference>
<evidence type="ECO:0000313" key="2">
    <source>
        <dbReference type="Proteomes" id="UP000828390"/>
    </source>
</evidence>
<accession>A0A9D4NBN9</accession>
<name>A0A9D4NBN9_DREPO</name>
<comment type="caution">
    <text evidence="1">The sequence shown here is derived from an EMBL/GenBank/DDBJ whole genome shotgun (WGS) entry which is preliminary data.</text>
</comment>
<sequence length="69" mass="7502">MAQRCVHLCGIGDKILLRLWTVLVRSIEAVCDGTMALLKPVVEGAVDDVGLLDELLVAEIVPVDEYPVK</sequence>
<evidence type="ECO:0000313" key="1">
    <source>
        <dbReference type="EMBL" id="KAH3893452.1"/>
    </source>
</evidence>
<proteinExistence type="predicted"/>
<reference evidence="1" key="1">
    <citation type="journal article" date="2019" name="bioRxiv">
        <title>The Genome of the Zebra Mussel, Dreissena polymorpha: A Resource for Invasive Species Research.</title>
        <authorList>
            <person name="McCartney M.A."/>
            <person name="Auch B."/>
            <person name="Kono T."/>
            <person name="Mallez S."/>
            <person name="Zhang Y."/>
            <person name="Obille A."/>
            <person name="Becker A."/>
            <person name="Abrahante J.E."/>
            <person name="Garbe J."/>
            <person name="Badalamenti J.P."/>
            <person name="Herman A."/>
            <person name="Mangelson H."/>
            <person name="Liachko I."/>
            <person name="Sullivan S."/>
            <person name="Sone E.D."/>
            <person name="Koren S."/>
            <person name="Silverstein K.A.T."/>
            <person name="Beckman K.B."/>
            <person name="Gohl D.M."/>
        </authorList>
    </citation>
    <scope>NUCLEOTIDE SEQUENCE</scope>
    <source>
        <strain evidence="1">Duluth1</strain>
        <tissue evidence="1">Whole animal</tissue>
    </source>
</reference>
<dbReference type="AlphaFoldDB" id="A0A9D4NBN9"/>
<protein>
    <submittedName>
        <fullName evidence="1">Uncharacterized protein</fullName>
    </submittedName>
</protein>
<dbReference type="Proteomes" id="UP000828390">
    <property type="component" value="Unassembled WGS sequence"/>
</dbReference>
<keyword evidence="2" id="KW-1185">Reference proteome</keyword>
<dbReference type="EMBL" id="JAIWYP010000001">
    <property type="protein sequence ID" value="KAH3893452.1"/>
    <property type="molecule type" value="Genomic_DNA"/>
</dbReference>
<organism evidence="1 2">
    <name type="scientific">Dreissena polymorpha</name>
    <name type="common">Zebra mussel</name>
    <name type="synonym">Mytilus polymorpha</name>
    <dbReference type="NCBI Taxonomy" id="45954"/>
    <lineage>
        <taxon>Eukaryota</taxon>
        <taxon>Metazoa</taxon>
        <taxon>Spiralia</taxon>
        <taxon>Lophotrochozoa</taxon>
        <taxon>Mollusca</taxon>
        <taxon>Bivalvia</taxon>
        <taxon>Autobranchia</taxon>
        <taxon>Heteroconchia</taxon>
        <taxon>Euheterodonta</taxon>
        <taxon>Imparidentia</taxon>
        <taxon>Neoheterodontei</taxon>
        <taxon>Myida</taxon>
        <taxon>Dreissenoidea</taxon>
        <taxon>Dreissenidae</taxon>
        <taxon>Dreissena</taxon>
    </lineage>
</organism>